<dbReference type="EMBL" id="JAFHDT010000014">
    <property type="protein sequence ID" value="KAI7800779.1"/>
    <property type="molecule type" value="Genomic_DNA"/>
</dbReference>
<evidence type="ECO:0000313" key="2">
    <source>
        <dbReference type="Proteomes" id="UP001059041"/>
    </source>
</evidence>
<name>A0A9W7WIL3_TRIRA</name>
<evidence type="ECO:0000313" key="1">
    <source>
        <dbReference type="EMBL" id="KAI7800779.1"/>
    </source>
</evidence>
<gene>
    <name evidence="1" type="ORF">IRJ41_012077</name>
</gene>
<proteinExistence type="predicted"/>
<protein>
    <submittedName>
        <fullName evidence="1">Uncharacterized protein</fullName>
    </submittedName>
</protein>
<sequence>MLGCISAKPKSGVWTWSDGATPWNLSSINLRKEFVKPSIKSHMKLQEGKI</sequence>
<dbReference type="Proteomes" id="UP001059041">
    <property type="component" value="Linkage Group LG14"/>
</dbReference>
<dbReference type="AlphaFoldDB" id="A0A9W7WIL3"/>
<organism evidence="1 2">
    <name type="scientific">Triplophysa rosa</name>
    <name type="common">Cave loach</name>
    <dbReference type="NCBI Taxonomy" id="992332"/>
    <lineage>
        <taxon>Eukaryota</taxon>
        <taxon>Metazoa</taxon>
        <taxon>Chordata</taxon>
        <taxon>Craniata</taxon>
        <taxon>Vertebrata</taxon>
        <taxon>Euteleostomi</taxon>
        <taxon>Actinopterygii</taxon>
        <taxon>Neopterygii</taxon>
        <taxon>Teleostei</taxon>
        <taxon>Ostariophysi</taxon>
        <taxon>Cypriniformes</taxon>
        <taxon>Nemacheilidae</taxon>
        <taxon>Triplophysa</taxon>
    </lineage>
</organism>
<reference evidence="1" key="1">
    <citation type="submission" date="2021-02" db="EMBL/GenBank/DDBJ databases">
        <title>Comparative genomics reveals that relaxation of natural selection precedes convergent phenotypic evolution of cavefish.</title>
        <authorList>
            <person name="Peng Z."/>
        </authorList>
    </citation>
    <scope>NUCLEOTIDE SEQUENCE</scope>
    <source>
        <tissue evidence="1">Muscle</tissue>
    </source>
</reference>
<comment type="caution">
    <text evidence="1">The sequence shown here is derived from an EMBL/GenBank/DDBJ whole genome shotgun (WGS) entry which is preliminary data.</text>
</comment>
<keyword evidence="2" id="KW-1185">Reference proteome</keyword>
<accession>A0A9W7WIL3</accession>